<sequence>MSIAPLRSSYKLMAAMLELGHESGDAVQTRMGKAEVNYEVLASKRKYIYCKSASLKIKEVSIKTNTSGSHKFVAIIEKLISALGTDRVVVEWNCSPKEGLLDSIVNILLDGALVYGASGELRFFNVWPASDDEVGSIEEPFLRVLVSFFITIDVVPTSFENQICDTIKDWVQRTLSFSPLTAWETDQDMEKWLQLVLSCYPLRAVGGSKALNLERDIDPVERSLLLDLFQKQRHAGTSKEFRDFRLLLGFPNPTGFNGLCRVTTSKKIWDSIEADDDYNSPKDDDDSSKCKDESMRRTWRLPSFGKCQITHWRQVHKEECQQVETYTLTTSLKVVAIKETVHERVSGDDSMGSQFYGFGMKQTVLENASILPESKVVQIPPPRFHMDDRDGILAASLLSKFHMPDIKHYSEVGCPKIHLRLCSTVMRAHGLDDAQLVSLFPMSLNGTTQRSLVHVVFNEKEGIAQGLWTYTTFSSNSKEKKLLDHLGGLERSTLSVINVKGLLITHIIGLLQLELIFLIHNIIINKLMFNNLPLLKLFTPLGMNLTRTFEKLKDASLVIPLAPRPLLHPIPSHFCLHEHCLYHKIQWHDTKHCATLHHTIHDLIDAGIVNLSRLSVTINPLPTHFTHVVPPPPSLH</sequence>
<gene>
    <name evidence="2" type="primary">VvCHDh000116_0</name>
    <name evidence="2" type="ORF">CK203_083870</name>
</gene>
<comment type="pathway">
    <text evidence="1">Protein modification; protein ubiquitination.</text>
</comment>
<dbReference type="EC" id="2.3.2.27" evidence="1"/>
<dbReference type="Proteomes" id="UP000288805">
    <property type="component" value="Unassembled WGS sequence"/>
</dbReference>
<dbReference type="GO" id="GO:1990112">
    <property type="term" value="C:RQC complex"/>
    <property type="evidence" value="ECO:0007669"/>
    <property type="project" value="UniProtKB-UniRule"/>
</dbReference>
<keyword evidence="1" id="KW-0479">Metal-binding</keyword>
<protein>
    <recommendedName>
        <fullName evidence="1">E3 ubiquitin-protein ligase listerin</fullName>
        <ecNumber evidence="1">2.3.2.27</ecNumber>
    </recommendedName>
    <alternativeName>
        <fullName evidence="1">RING-type E3 ubiquitin transferase listerin</fullName>
    </alternativeName>
</protein>
<evidence type="ECO:0000313" key="3">
    <source>
        <dbReference type="Proteomes" id="UP000288805"/>
    </source>
</evidence>
<dbReference type="GO" id="GO:0072344">
    <property type="term" value="P:rescue of stalled ribosome"/>
    <property type="evidence" value="ECO:0007669"/>
    <property type="project" value="UniProtKB-UniRule"/>
</dbReference>
<dbReference type="GO" id="GO:0005829">
    <property type="term" value="C:cytosol"/>
    <property type="evidence" value="ECO:0007669"/>
    <property type="project" value="UniProtKB-UniRule"/>
</dbReference>
<comment type="catalytic activity">
    <reaction evidence="1">
        <text>S-ubiquitinyl-[E2 ubiquitin-conjugating enzyme]-L-cysteine + [acceptor protein]-L-lysine = [E2 ubiquitin-conjugating enzyme]-L-cysteine + N(6)-ubiquitinyl-[acceptor protein]-L-lysine.</text>
        <dbReference type="EC" id="2.3.2.27"/>
    </reaction>
</comment>
<reference evidence="2 3" key="1">
    <citation type="journal article" date="2018" name="PLoS Genet.">
        <title>Population sequencing reveals clonal diversity and ancestral inbreeding in the grapevine cultivar Chardonnay.</title>
        <authorList>
            <person name="Roach M.J."/>
            <person name="Johnson D.L."/>
            <person name="Bohlmann J."/>
            <person name="van Vuuren H.J."/>
            <person name="Jones S.J."/>
            <person name="Pretorius I.S."/>
            <person name="Schmidt S.A."/>
            <person name="Borneman A.R."/>
        </authorList>
    </citation>
    <scope>NUCLEOTIDE SEQUENCE [LARGE SCALE GENOMIC DNA]</scope>
    <source>
        <strain evidence="3">cv. Chardonnay</strain>
        <tissue evidence="2">Leaf</tissue>
    </source>
</reference>
<organism evidence="2 3">
    <name type="scientific">Vitis vinifera</name>
    <name type="common">Grape</name>
    <dbReference type="NCBI Taxonomy" id="29760"/>
    <lineage>
        <taxon>Eukaryota</taxon>
        <taxon>Viridiplantae</taxon>
        <taxon>Streptophyta</taxon>
        <taxon>Embryophyta</taxon>
        <taxon>Tracheophyta</taxon>
        <taxon>Spermatophyta</taxon>
        <taxon>Magnoliopsida</taxon>
        <taxon>eudicotyledons</taxon>
        <taxon>Gunneridae</taxon>
        <taxon>Pentapetalae</taxon>
        <taxon>rosids</taxon>
        <taxon>Vitales</taxon>
        <taxon>Vitaceae</taxon>
        <taxon>Viteae</taxon>
        <taxon>Vitis</taxon>
    </lineage>
</organism>
<comment type="subunit">
    <text evidence="1">Component of the ribosome quality control complex (RQC).</text>
</comment>
<keyword evidence="1" id="KW-0833">Ubl conjugation pathway</keyword>
<dbReference type="EMBL" id="QGNW01002616">
    <property type="protein sequence ID" value="RVW14568.1"/>
    <property type="molecule type" value="Genomic_DNA"/>
</dbReference>
<dbReference type="UniPathway" id="UPA00143"/>
<comment type="similarity">
    <text evidence="1">Belongs to the LTN1 family.</text>
</comment>
<evidence type="ECO:0000256" key="1">
    <source>
        <dbReference type="RuleBase" id="RU367090"/>
    </source>
</evidence>
<evidence type="ECO:0000313" key="2">
    <source>
        <dbReference type="EMBL" id="RVW14568.1"/>
    </source>
</evidence>
<dbReference type="GO" id="GO:0016567">
    <property type="term" value="P:protein ubiquitination"/>
    <property type="evidence" value="ECO:0007669"/>
    <property type="project" value="UniProtKB-UniPathway"/>
</dbReference>
<comment type="function">
    <text evidence="1">E3 ubiquitin-protein ligase. Component of the ribosome quality control complex (RQC), a ribosome-associated complex that mediates ubiquitination and extraction of incompletely synthesized nascent chains for proteasomal degradation.</text>
</comment>
<keyword evidence="1" id="KW-0862">Zinc</keyword>
<dbReference type="GO" id="GO:0008270">
    <property type="term" value="F:zinc ion binding"/>
    <property type="evidence" value="ECO:0007669"/>
    <property type="project" value="UniProtKB-KW"/>
</dbReference>
<dbReference type="AlphaFoldDB" id="A0A438BUF9"/>
<dbReference type="GO" id="GO:0061630">
    <property type="term" value="F:ubiquitin protein ligase activity"/>
    <property type="evidence" value="ECO:0007669"/>
    <property type="project" value="UniProtKB-UniRule"/>
</dbReference>
<dbReference type="InterPro" id="IPR039795">
    <property type="entry name" value="LTN1/Rkr1"/>
</dbReference>
<dbReference type="PANTHER" id="PTHR12389">
    <property type="entry name" value="ZINC FINGER PROTEIN 294"/>
    <property type="match status" value="1"/>
</dbReference>
<keyword evidence="1" id="KW-0808">Transferase</keyword>
<accession>A0A438BUF9</accession>
<dbReference type="PANTHER" id="PTHR12389:SF0">
    <property type="entry name" value="E3 UBIQUITIN-PROTEIN LIGASE LISTERIN"/>
    <property type="match status" value="1"/>
</dbReference>
<comment type="caution">
    <text evidence="2">The sequence shown here is derived from an EMBL/GenBank/DDBJ whole genome shotgun (WGS) entry which is preliminary data.</text>
</comment>
<proteinExistence type="inferred from homology"/>
<keyword evidence="1" id="KW-0863">Zinc-finger</keyword>
<dbReference type="GO" id="GO:1990116">
    <property type="term" value="P:ribosome-associated ubiquitin-dependent protein catabolic process"/>
    <property type="evidence" value="ECO:0007669"/>
    <property type="project" value="UniProtKB-UniRule"/>
</dbReference>
<name>A0A438BUF9_VITVI</name>